<dbReference type="EMBL" id="JBHUKU010000022">
    <property type="protein sequence ID" value="MFD2463683.1"/>
    <property type="molecule type" value="Genomic_DNA"/>
</dbReference>
<evidence type="ECO:0000313" key="2">
    <source>
        <dbReference type="Proteomes" id="UP001597419"/>
    </source>
</evidence>
<organism evidence="1 2">
    <name type="scientific">Amycolatopsis samaneae</name>
    <dbReference type="NCBI Taxonomy" id="664691"/>
    <lineage>
        <taxon>Bacteria</taxon>
        <taxon>Bacillati</taxon>
        <taxon>Actinomycetota</taxon>
        <taxon>Actinomycetes</taxon>
        <taxon>Pseudonocardiales</taxon>
        <taxon>Pseudonocardiaceae</taxon>
        <taxon>Amycolatopsis</taxon>
    </lineage>
</organism>
<dbReference type="InterPro" id="IPR029068">
    <property type="entry name" value="Glyas_Bleomycin-R_OHBP_Dase"/>
</dbReference>
<protein>
    <submittedName>
        <fullName evidence="1">VOC family protein</fullName>
    </submittedName>
</protein>
<dbReference type="Proteomes" id="UP001597419">
    <property type="component" value="Unassembled WGS sequence"/>
</dbReference>
<sequence>MTTKGVEGVYLHTRNWGKTAKFLEALGYEIEFTTDHGSGTLRHENGPYFVVAEVPQDQEPEAQLVLRVEDAAAFRPDPIVEVVSPFEETHWGTQRMVVRDPDGRQWSVEAPLAK</sequence>
<evidence type="ECO:0000313" key="1">
    <source>
        <dbReference type="EMBL" id="MFD2463683.1"/>
    </source>
</evidence>
<proteinExistence type="predicted"/>
<gene>
    <name evidence="1" type="ORF">ACFSYJ_34060</name>
</gene>
<name>A0ABW5GRZ1_9PSEU</name>
<reference evidence="2" key="1">
    <citation type="journal article" date="2019" name="Int. J. Syst. Evol. Microbiol.">
        <title>The Global Catalogue of Microorganisms (GCM) 10K type strain sequencing project: providing services to taxonomists for standard genome sequencing and annotation.</title>
        <authorList>
            <consortium name="The Broad Institute Genomics Platform"/>
            <consortium name="The Broad Institute Genome Sequencing Center for Infectious Disease"/>
            <person name="Wu L."/>
            <person name="Ma J."/>
        </authorList>
    </citation>
    <scope>NUCLEOTIDE SEQUENCE [LARGE SCALE GENOMIC DNA]</scope>
    <source>
        <strain evidence="2">CGMCC 4.7643</strain>
    </source>
</reference>
<accession>A0ABW5GRZ1</accession>
<comment type="caution">
    <text evidence="1">The sequence shown here is derived from an EMBL/GenBank/DDBJ whole genome shotgun (WGS) entry which is preliminary data.</text>
</comment>
<dbReference type="RefSeq" id="WP_345386653.1">
    <property type="nucleotide sequence ID" value="NZ_BAABHG010000001.1"/>
</dbReference>
<dbReference type="Gene3D" id="3.10.180.10">
    <property type="entry name" value="2,3-Dihydroxybiphenyl 1,2-Dioxygenase, domain 1"/>
    <property type="match status" value="1"/>
</dbReference>
<dbReference type="SUPFAM" id="SSF54593">
    <property type="entry name" value="Glyoxalase/Bleomycin resistance protein/Dihydroxybiphenyl dioxygenase"/>
    <property type="match status" value="1"/>
</dbReference>
<keyword evidence="2" id="KW-1185">Reference proteome</keyword>